<dbReference type="EMBL" id="RRYP01012027">
    <property type="protein sequence ID" value="TNV77371.1"/>
    <property type="molecule type" value="Genomic_DNA"/>
</dbReference>
<organism evidence="1 2">
    <name type="scientific">Halteria grandinella</name>
    <dbReference type="NCBI Taxonomy" id="5974"/>
    <lineage>
        <taxon>Eukaryota</taxon>
        <taxon>Sar</taxon>
        <taxon>Alveolata</taxon>
        <taxon>Ciliophora</taxon>
        <taxon>Intramacronucleata</taxon>
        <taxon>Spirotrichea</taxon>
        <taxon>Stichotrichia</taxon>
        <taxon>Sporadotrichida</taxon>
        <taxon>Halteriidae</taxon>
        <taxon>Halteria</taxon>
    </lineage>
</organism>
<dbReference type="Proteomes" id="UP000785679">
    <property type="component" value="Unassembled WGS sequence"/>
</dbReference>
<reference evidence="1" key="1">
    <citation type="submission" date="2019-06" db="EMBL/GenBank/DDBJ databases">
        <authorList>
            <person name="Zheng W."/>
        </authorList>
    </citation>
    <scope>NUCLEOTIDE SEQUENCE</scope>
    <source>
        <strain evidence="1">QDHG01</strain>
    </source>
</reference>
<name>A0A8J8NLC9_HALGN</name>
<keyword evidence="2" id="KW-1185">Reference proteome</keyword>
<gene>
    <name evidence="1" type="ORF">FGO68_gene15482</name>
</gene>
<dbReference type="AlphaFoldDB" id="A0A8J8NLC9"/>
<comment type="caution">
    <text evidence="1">The sequence shown here is derived from an EMBL/GenBank/DDBJ whole genome shotgun (WGS) entry which is preliminary data.</text>
</comment>
<evidence type="ECO:0000313" key="2">
    <source>
        <dbReference type="Proteomes" id="UP000785679"/>
    </source>
</evidence>
<accession>A0A8J8NLC9</accession>
<protein>
    <submittedName>
        <fullName evidence="1">Uncharacterized protein</fullName>
    </submittedName>
</protein>
<sequence length="287" mass="32726">MLHKQTNQEQSQHSQMSKERVYCTLRNNAKVGEIKNVLTRSKMLQIIKESSTNSLPNVNDDGDLIATYSVSENRVAKYVDEDQEYFGLQQLAWNCIRLKPNCEEVQLQKFPSREIPHWINSHDLSSSEEGFELELNDYGQSRQMALGLAIESCDGRENDNNSQIIDSDANQDDSQFVFQDLSPALNSLSLHPIKLNKIDLCKFNGTSNIKHSRKIIIINKAALIDECESSQPNNINDIIGSESKFQQDLLENSNNLKFSFPLATDQDEYEEMEEIPEENANVRPLVL</sequence>
<proteinExistence type="predicted"/>
<evidence type="ECO:0000313" key="1">
    <source>
        <dbReference type="EMBL" id="TNV77371.1"/>
    </source>
</evidence>